<evidence type="ECO:0000256" key="1">
    <source>
        <dbReference type="ARBA" id="ARBA00000707"/>
    </source>
</evidence>
<evidence type="ECO:0000256" key="4">
    <source>
        <dbReference type="ARBA" id="ARBA00022801"/>
    </source>
</evidence>
<dbReference type="InterPro" id="IPR028889">
    <property type="entry name" value="USP"/>
</dbReference>
<comment type="similarity">
    <text evidence="6">Belongs to the peptidase C19 family.</text>
</comment>
<evidence type="ECO:0000256" key="2">
    <source>
        <dbReference type="ARBA" id="ARBA00022670"/>
    </source>
</evidence>
<dbReference type="AlphaFoldDB" id="E6ZV17"/>
<keyword evidence="2 6" id="KW-0645">Protease</keyword>
<dbReference type="GO" id="GO:0043161">
    <property type="term" value="P:proteasome-mediated ubiquitin-dependent protein catabolic process"/>
    <property type="evidence" value="ECO:0007669"/>
    <property type="project" value="InterPro"/>
</dbReference>
<dbReference type="HOGENOM" id="CLU_017549_2_0_1"/>
<dbReference type="PROSITE" id="PS00972">
    <property type="entry name" value="USP_1"/>
    <property type="match status" value="1"/>
</dbReference>
<dbReference type="EC" id="3.4.19.12" evidence="6"/>
<evidence type="ECO:0000313" key="10">
    <source>
        <dbReference type="EMBL" id="CBQ71074.1"/>
    </source>
</evidence>
<dbReference type="InterPro" id="IPR044635">
    <property type="entry name" value="UBP14-like"/>
</dbReference>
<dbReference type="PANTHER" id="PTHR43982">
    <property type="entry name" value="UBIQUITIN CARBOXYL-TERMINAL HYDROLASE"/>
    <property type="match status" value="1"/>
</dbReference>
<dbReference type="GO" id="GO:0004843">
    <property type="term" value="F:cysteine-type deubiquitinase activity"/>
    <property type="evidence" value="ECO:0007669"/>
    <property type="project" value="UniProtKB-UniRule"/>
</dbReference>
<evidence type="ECO:0000256" key="7">
    <source>
        <dbReference type="SAM" id="MobiDB-lite"/>
    </source>
</evidence>
<dbReference type="InterPro" id="IPR018200">
    <property type="entry name" value="USP_CS"/>
</dbReference>
<evidence type="ECO:0000259" key="9">
    <source>
        <dbReference type="PROSITE" id="PS50235"/>
    </source>
</evidence>
<keyword evidence="11" id="KW-1185">Reference proteome</keyword>
<organism evidence="10 11">
    <name type="scientific">Sporisorium reilianum (strain SRZ2)</name>
    <name type="common">Maize head smut fungus</name>
    <dbReference type="NCBI Taxonomy" id="999809"/>
    <lineage>
        <taxon>Eukaryota</taxon>
        <taxon>Fungi</taxon>
        <taxon>Dikarya</taxon>
        <taxon>Basidiomycota</taxon>
        <taxon>Ustilaginomycotina</taxon>
        <taxon>Ustilaginomycetes</taxon>
        <taxon>Ustilaginales</taxon>
        <taxon>Ustilaginaceae</taxon>
        <taxon>Sporisorium</taxon>
    </lineage>
</organism>
<protein>
    <recommendedName>
        <fullName evidence="6">Ubiquitin carboxyl-terminal hydrolase</fullName>
        <ecNumber evidence="6">3.4.19.12</ecNumber>
    </recommendedName>
</protein>
<comment type="catalytic activity">
    <reaction evidence="1 6">
        <text>Thiol-dependent hydrolysis of ester, thioester, amide, peptide and isopeptide bonds formed by the C-terminal Gly of ubiquitin (a 76-residue protein attached to proteins as an intracellular targeting signal).</text>
        <dbReference type="EC" id="3.4.19.12"/>
    </reaction>
</comment>
<dbReference type="InterPro" id="IPR000626">
    <property type="entry name" value="Ubiquitin-like_dom"/>
</dbReference>
<dbReference type="eggNOG" id="KOG1872">
    <property type="taxonomic scope" value="Eukaryota"/>
</dbReference>
<evidence type="ECO:0000256" key="5">
    <source>
        <dbReference type="ARBA" id="ARBA00022807"/>
    </source>
</evidence>
<dbReference type="PROSITE" id="PS00973">
    <property type="entry name" value="USP_2"/>
    <property type="match status" value="1"/>
</dbReference>
<evidence type="ECO:0000313" key="11">
    <source>
        <dbReference type="Proteomes" id="UP000008867"/>
    </source>
</evidence>
<keyword evidence="5 6" id="KW-0788">Thiol protease</keyword>
<dbReference type="Pfam" id="PF00240">
    <property type="entry name" value="ubiquitin"/>
    <property type="match status" value="1"/>
</dbReference>
<dbReference type="GO" id="GO:0061136">
    <property type="term" value="P:regulation of proteasomal protein catabolic process"/>
    <property type="evidence" value="ECO:0007669"/>
    <property type="project" value="TreeGrafter"/>
</dbReference>
<dbReference type="InterPro" id="IPR038765">
    <property type="entry name" value="Papain-like_cys_pep_sf"/>
</dbReference>
<dbReference type="EMBL" id="FQ311442">
    <property type="protein sequence ID" value="CBQ71074.1"/>
    <property type="molecule type" value="Genomic_DNA"/>
</dbReference>
<dbReference type="InterPro" id="IPR029071">
    <property type="entry name" value="Ubiquitin-like_domsf"/>
</dbReference>
<dbReference type="Pfam" id="PF00443">
    <property type="entry name" value="UCH"/>
    <property type="match status" value="1"/>
</dbReference>
<dbReference type="CDD" id="cd16104">
    <property type="entry name" value="Ubl_USP14_like"/>
    <property type="match status" value="1"/>
</dbReference>
<feature type="domain" description="USP" evidence="9">
    <location>
        <begin position="106"/>
        <end position="558"/>
    </location>
</feature>
<dbReference type="VEuPathDB" id="FungiDB:sr13541"/>
<feature type="region of interest" description="Disordered" evidence="7">
    <location>
        <begin position="380"/>
        <end position="401"/>
    </location>
</feature>
<feature type="domain" description="Ubiquitin-like" evidence="8">
    <location>
        <begin position="3"/>
        <end position="73"/>
    </location>
</feature>
<dbReference type="CDD" id="cd02657">
    <property type="entry name" value="Peptidase_C19A"/>
    <property type="match status" value="1"/>
</dbReference>
<dbReference type="Gene3D" id="3.10.20.90">
    <property type="entry name" value="Phosphatidylinositol 3-kinase Catalytic Subunit, Chain A, domain 1"/>
    <property type="match status" value="1"/>
</dbReference>
<evidence type="ECO:0000259" key="8">
    <source>
        <dbReference type="PROSITE" id="PS50053"/>
    </source>
</evidence>
<dbReference type="GO" id="GO:0016579">
    <property type="term" value="P:protein deubiquitination"/>
    <property type="evidence" value="ECO:0007669"/>
    <property type="project" value="InterPro"/>
</dbReference>
<dbReference type="SUPFAM" id="SSF54001">
    <property type="entry name" value="Cysteine proteinases"/>
    <property type="match status" value="1"/>
</dbReference>
<dbReference type="OrthoDB" id="333239at2759"/>
<evidence type="ECO:0000256" key="3">
    <source>
        <dbReference type="ARBA" id="ARBA00022786"/>
    </source>
</evidence>
<dbReference type="PROSITE" id="PS50053">
    <property type="entry name" value="UBIQUITIN_2"/>
    <property type="match status" value="1"/>
</dbReference>
<evidence type="ECO:0000256" key="6">
    <source>
        <dbReference type="RuleBase" id="RU366025"/>
    </source>
</evidence>
<keyword evidence="4 6" id="KW-0378">Hydrolase</keyword>
<dbReference type="PROSITE" id="PS50235">
    <property type="entry name" value="USP_3"/>
    <property type="match status" value="1"/>
</dbReference>
<keyword evidence="3 6" id="KW-0833">Ubl conjugation pathway</keyword>
<dbReference type="Gene3D" id="3.90.70.10">
    <property type="entry name" value="Cysteine proteinases"/>
    <property type="match status" value="1"/>
</dbReference>
<dbReference type="Proteomes" id="UP000008867">
    <property type="component" value="Chromosome 20"/>
</dbReference>
<reference evidence="10 11" key="1">
    <citation type="journal article" date="2010" name="Science">
        <title>Pathogenicity determinants in smut fungi revealed by genome comparison.</title>
        <authorList>
            <person name="Schirawski J."/>
            <person name="Mannhaupt G."/>
            <person name="Muench K."/>
            <person name="Brefort T."/>
            <person name="Schipper K."/>
            <person name="Doehlemann G."/>
            <person name="Di Stasio M."/>
            <person name="Roessel N."/>
            <person name="Mendoza-Mendoza A."/>
            <person name="Pester D."/>
            <person name="Mueller O."/>
            <person name="Winterberg B."/>
            <person name="Meyer E."/>
            <person name="Ghareeb H."/>
            <person name="Wollenberg T."/>
            <person name="Muensterkoetter M."/>
            <person name="Wong P."/>
            <person name="Walter M."/>
            <person name="Stukenbrock E."/>
            <person name="Gueldener U."/>
            <person name="Kahmann R."/>
        </authorList>
    </citation>
    <scope>NUCLEOTIDE SEQUENCE [LARGE SCALE GENOMIC DNA]</scope>
    <source>
        <strain evidence="11">SRZ2</strain>
    </source>
</reference>
<sequence length="560" mass="61294">MASTIAIKVKHNGKLHDIDLDTAQPATAFKQAIYEKTGVPSDRMKVMVKGGMLKDDHDLTKIGARPGQTFMVIGTAGELPKAPTASIQFIEDMTDSELALATKSSVGLTNLGNTCYLNSTLQVLRAIPELQTALGHFDGGLGGADGERNLTAALRDLYKNLSQTTEPFPPFAFLSILRQVAPQFAEKSRDGHNFAQQDAEEVWVRIIQALQNSLNGLSGSDADAADSSRKFVEQYLTGHMVIKRSTAEAPEEPASMSKDPFSILQCNISSTTNEMSSGILDSLNQQIEKTSSTLNRTAVYDETSRIDRLPAYLATHFVRFYWRRDINKKTKIMRKVKFPFVLDATPFLTDELKEKTKETNLAIKQIEKDRDERAKIRKRAKARRIAEEKAAREAKKDGNDDVAMTDAAAAATASTGDATAAAEGGPAADSKLGVALSEDEELAQRAKEREQIQSTIHADLLADTGCNASALYELVGVVTHKGAAADAGHYISWVRKDLEEHAERSEGSKAEKLDTTDADEEWYKFDDDKVSVVGRDKIQALDGGGEDSVAYILLYRSKKL</sequence>
<dbReference type="SUPFAM" id="SSF54236">
    <property type="entry name" value="Ubiquitin-like"/>
    <property type="match status" value="1"/>
</dbReference>
<gene>
    <name evidence="10" type="ORF">sr13541</name>
</gene>
<dbReference type="InterPro" id="IPR001394">
    <property type="entry name" value="Peptidase_C19_UCH"/>
</dbReference>
<feature type="compositionally biased region" description="Basic and acidic residues" evidence="7">
    <location>
        <begin position="384"/>
        <end position="399"/>
    </location>
</feature>
<accession>E6ZV17</accession>
<dbReference type="SMART" id="SM00213">
    <property type="entry name" value="UBQ"/>
    <property type="match status" value="1"/>
</dbReference>
<dbReference type="PANTHER" id="PTHR43982:SF1">
    <property type="entry name" value="UBIQUITIN CARBOXYL-TERMINAL HYDROLASE 14"/>
    <property type="match status" value="1"/>
</dbReference>
<name>E6ZV17_SPORE</name>
<proteinExistence type="inferred from homology"/>
<dbReference type="GO" id="GO:0070628">
    <property type="term" value="F:proteasome binding"/>
    <property type="evidence" value="ECO:0007669"/>
    <property type="project" value="TreeGrafter"/>
</dbReference>